<organism evidence="1 2">
    <name type="scientific">Tilletia indica</name>
    <dbReference type="NCBI Taxonomy" id="43049"/>
    <lineage>
        <taxon>Eukaryota</taxon>
        <taxon>Fungi</taxon>
        <taxon>Dikarya</taxon>
        <taxon>Basidiomycota</taxon>
        <taxon>Ustilaginomycotina</taxon>
        <taxon>Exobasidiomycetes</taxon>
        <taxon>Tilletiales</taxon>
        <taxon>Tilletiaceae</taxon>
        <taxon>Tilletia</taxon>
    </lineage>
</organism>
<comment type="caution">
    <text evidence="1">The sequence shown here is derived from an EMBL/GenBank/DDBJ whole genome shotgun (WGS) entry which is preliminary data.</text>
</comment>
<dbReference type="InterPro" id="IPR009000">
    <property type="entry name" value="Transl_B-barrel_sf"/>
</dbReference>
<reference evidence="1" key="1">
    <citation type="submission" date="2016-04" db="EMBL/GenBank/DDBJ databases">
        <authorList>
            <person name="Nguyen H.D."/>
            <person name="Samba Siva P."/>
            <person name="Cullis J."/>
            <person name="Levesque C.A."/>
            <person name="Hambleton S."/>
        </authorList>
    </citation>
    <scope>NUCLEOTIDE SEQUENCE</scope>
    <source>
        <strain evidence="1">DAOMC 236416</strain>
    </source>
</reference>
<gene>
    <name evidence="1" type="ORF">A4X13_0g7452</name>
</gene>
<evidence type="ECO:0000313" key="2">
    <source>
        <dbReference type="Proteomes" id="UP000077521"/>
    </source>
</evidence>
<dbReference type="Proteomes" id="UP000077521">
    <property type="component" value="Unassembled WGS sequence"/>
</dbReference>
<keyword evidence="2" id="KW-1185">Reference proteome</keyword>
<dbReference type="AlphaFoldDB" id="A0A177TDE0"/>
<dbReference type="Gene3D" id="2.40.30.10">
    <property type="entry name" value="Translation factors"/>
    <property type="match status" value="1"/>
</dbReference>
<reference evidence="1" key="2">
    <citation type="journal article" date="2019" name="IMA Fungus">
        <title>Genome sequencing and comparison of five Tilletia species to identify candidate genes for the detection of regulated species infecting wheat.</title>
        <authorList>
            <person name="Nguyen H.D.T."/>
            <person name="Sultana T."/>
            <person name="Kesanakurti P."/>
            <person name="Hambleton S."/>
        </authorList>
    </citation>
    <scope>NUCLEOTIDE SEQUENCE</scope>
    <source>
        <strain evidence="1">DAOMC 236416</strain>
    </source>
</reference>
<name>A0A177TDE0_9BASI</name>
<dbReference type="PANTHER" id="PTHR44830:SF1">
    <property type="entry name" value="TR-TYPE G DOMAIN-CONTAINING PROTEIN"/>
    <property type="match status" value="1"/>
</dbReference>
<dbReference type="PANTHER" id="PTHR44830">
    <property type="entry name" value="ELONGATION FACTOR 1 ALPHA"/>
    <property type="match status" value="1"/>
</dbReference>
<protein>
    <submittedName>
        <fullName evidence="1">Uncharacterized protein</fullName>
    </submittedName>
</protein>
<accession>A0A177TDE0</accession>
<sequence>MIEATAYMRWYQGWGTEIGGGLPAGRVETGMIKVGMVVTFAPCSVITEVKSVPGGNIGSNAKSVSAKDIRRGIVCSNSKNNPDEALAFGAAVQVAILSG</sequence>
<dbReference type="EMBL" id="LWDF02000928">
    <property type="protein sequence ID" value="KAE8241351.1"/>
    <property type="molecule type" value="Genomic_DNA"/>
</dbReference>
<dbReference type="SUPFAM" id="SSF50447">
    <property type="entry name" value="Translation proteins"/>
    <property type="match status" value="1"/>
</dbReference>
<evidence type="ECO:0000313" key="1">
    <source>
        <dbReference type="EMBL" id="KAE8241351.1"/>
    </source>
</evidence>
<dbReference type="OrthoDB" id="342024at2759"/>
<proteinExistence type="predicted"/>